<dbReference type="CDD" id="cd01169">
    <property type="entry name" value="HMPP_kinase"/>
    <property type="match status" value="1"/>
</dbReference>
<evidence type="ECO:0000259" key="12">
    <source>
        <dbReference type="Pfam" id="PF08543"/>
    </source>
</evidence>
<dbReference type="Proteomes" id="UP001595969">
    <property type="component" value="Unassembled WGS sequence"/>
</dbReference>
<dbReference type="Gene3D" id="3.40.1190.20">
    <property type="match status" value="1"/>
</dbReference>
<evidence type="ECO:0000256" key="11">
    <source>
        <dbReference type="ARBA" id="ARBA00043176"/>
    </source>
</evidence>
<evidence type="ECO:0000256" key="8">
    <source>
        <dbReference type="ARBA" id="ARBA00022977"/>
    </source>
</evidence>
<dbReference type="Pfam" id="PF08543">
    <property type="entry name" value="Phos_pyr_kin"/>
    <property type="match status" value="1"/>
</dbReference>
<evidence type="ECO:0000256" key="10">
    <source>
        <dbReference type="ARBA" id="ARBA00042102"/>
    </source>
</evidence>
<dbReference type="EMBL" id="JBHSGS010000046">
    <property type="protein sequence ID" value="MFC4719784.1"/>
    <property type="molecule type" value="Genomic_DNA"/>
</dbReference>
<reference evidence="14" key="1">
    <citation type="journal article" date="2019" name="Int. J. Syst. Evol. Microbiol.">
        <title>The Global Catalogue of Microorganisms (GCM) 10K type strain sequencing project: providing services to taxonomists for standard genome sequencing and annotation.</title>
        <authorList>
            <consortium name="The Broad Institute Genomics Platform"/>
            <consortium name="The Broad Institute Genome Sequencing Center for Infectious Disease"/>
            <person name="Wu L."/>
            <person name="Ma J."/>
        </authorList>
    </citation>
    <scope>NUCLEOTIDE SEQUENCE [LARGE SCALE GENOMIC DNA]</scope>
    <source>
        <strain evidence="14">CGMCC 1.19032</strain>
    </source>
</reference>
<gene>
    <name evidence="13" type="ORF">ACFO5I_08570</name>
</gene>
<dbReference type="SUPFAM" id="SSF53613">
    <property type="entry name" value="Ribokinase-like"/>
    <property type="match status" value="1"/>
</dbReference>
<evidence type="ECO:0000313" key="13">
    <source>
        <dbReference type="EMBL" id="MFC4719784.1"/>
    </source>
</evidence>
<feature type="domain" description="Pyridoxamine kinase/Phosphomethylpyrimidine kinase" evidence="12">
    <location>
        <begin position="12"/>
        <end position="247"/>
    </location>
</feature>
<evidence type="ECO:0000256" key="2">
    <source>
        <dbReference type="ARBA" id="ARBA00000565"/>
    </source>
</evidence>
<dbReference type="GO" id="GO:0016301">
    <property type="term" value="F:kinase activity"/>
    <property type="evidence" value="ECO:0007669"/>
    <property type="project" value="UniProtKB-KW"/>
</dbReference>
<dbReference type="EC" id="2.7.4.7" evidence="6"/>
<evidence type="ECO:0000256" key="4">
    <source>
        <dbReference type="ARBA" id="ARBA00009879"/>
    </source>
</evidence>
<dbReference type="PANTHER" id="PTHR20858">
    <property type="entry name" value="PHOSPHOMETHYLPYRIMIDINE KINASE"/>
    <property type="match status" value="1"/>
</dbReference>
<dbReference type="InterPro" id="IPR029056">
    <property type="entry name" value="Ribokinase-like"/>
</dbReference>
<evidence type="ECO:0000256" key="7">
    <source>
        <dbReference type="ARBA" id="ARBA00019161"/>
    </source>
</evidence>
<comment type="caution">
    <text evidence="13">The sequence shown here is derived from an EMBL/GenBank/DDBJ whole genome shotgun (WGS) entry which is preliminary data.</text>
</comment>
<organism evidence="13 14">
    <name type="scientific">Enterococcus lemanii</name>
    <dbReference type="NCBI Taxonomy" id="1159752"/>
    <lineage>
        <taxon>Bacteria</taxon>
        <taxon>Bacillati</taxon>
        <taxon>Bacillota</taxon>
        <taxon>Bacilli</taxon>
        <taxon>Lactobacillales</taxon>
        <taxon>Enterococcaceae</taxon>
        <taxon>Enterococcus</taxon>
    </lineage>
</organism>
<dbReference type="RefSeq" id="WP_204653166.1">
    <property type="nucleotide sequence ID" value="NZ_JAFBFD010000006.1"/>
</dbReference>
<dbReference type="EC" id="2.7.1.49" evidence="5"/>
<comment type="catalytic activity">
    <reaction evidence="2">
        <text>4-amino-2-methyl-5-(phosphooxymethyl)pyrimidine + ATP = 4-amino-2-methyl-5-(diphosphooxymethyl)pyrimidine + ADP</text>
        <dbReference type="Rhea" id="RHEA:19893"/>
        <dbReference type="ChEBI" id="CHEBI:30616"/>
        <dbReference type="ChEBI" id="CHEBI:57841"/>
        <dbReference type="ChEBI" id="CHEBI:58354"/>
        <dbReference type="ChEBI" id="CHEBI:456216"/>
        <dbReference type="EC" id="2.7.4.7"/>
    </reaction>
</comment>
<evidence type="ECO:0000256" key="5">
    <source>
        <dbReference type="ARBA" id="ARBA00012135"/>
    </source>
</evidence>
<name>A0ABV9MXG7_9ENTE</name>
<keyword evidence="13" id="KW-0418">Kinase</keyword>
<dbReference type="InterPro" id="IPR004399">
    <property type="entry name" value="HMP/HMP-P_kinase_dom"/>
</dbReference>
<evidence type="ECO:0000256" key="6">
    <source>
        <dbReference type="ARBA" id="ARBA00012963"/>
    </source>
</evidence>
<evidence type="ECO:0000256" key="1">
    <source>
        <dbReference type="ARBA" id="ARBA00000151"/>
    </source>
</evidence>
<accession>A0ABV9MXG7</accession>
<keyword evidence="8" id="KW-0784">Thiamine biosynthesis</keyword>
<comment type="pathway">
    <text evidence="9">Cofactor biosynthesis; thiamine diphosphate biosynthesis; 4-amino-2-methyl-5-diphosphomethylpyrimidine from 5-amino-1-(5-phospho-D-ribosyl)imidazole: step 2/3.</text>
</comment>
<dbReference type="InterPro" id="IPR013749">
    <property type="entry name" value="PM/HMP-P_kinase-1"/>
</dbReference>
<keyword evidence="14" id="KW-1185">Reference proteome</keyword>
<comment type="similarity">
    <text evidence="4">Belongs to the ThiD family.</text>
</comment>
<dbReference type="PANTHER" id="PTHR20858:SF17">
    <property type="entry name" value="HYDROXYMETHYLPYRIMIDINE_PHOSPHOMETHYLPYRIMIDINE KINASE THI20-RELATED"/>
    <property type="match status" value="1"/>
</dbReference>
<evidence type="ECO:0000313" key="14">
    <source>
        <dbReference type="Proteomes" id="UP001595969"/>
    </source>
</evidence>
<comment type="catalytic activity">
    <reaction evidence="1">
        <text>4-amino-5-hydroxymethyl-2-methylpyrimidine + ATP = 4-amino-2-methyl-5-(phosphooxymethyl)pyrimidine + ADP + H(+)</text>
        <dbReference type="Rhea" id="RHEA:23096"/>
        <dbReference type="ChEBI" id="CHEBI:15378"/>
        <dbReference type="ChEBI" id="CHEBI:16892"/>
        <dbReference type="ChEBI" id="CHEBI:30616"/>
        <dbReference type="ChEBI" id="CHEBI:58354"/>
        <dbReference type="ChEBI" id="CHEBI:456216"/>
        <dbReference type="EC" id="2.7.1.49"/>
    </reaction>
</comment>
<evidence type="ECO:0000256" key="9">
    <source>
        <dbReference type="ARBA" id="ARBA00037917"/>
    </source>
</evidence>
<evidence type="ECO:0000256" key="3">
    <source>
        <dbReference type="ARBA" id="ARBA00004769"/>
    </source>
</evidence>
<proteinExistence type="inferred from homology"/>
<sequence length="262" mass="28712">MARFTLTIGGSDTWGGGGIQTDLKTFENLTTFGLSVLTCIAVEKENEFVIRNLDAKLVEEQLETIEKYYKLDAVKIGLLGSVEIIEVVKAFCQRNAKKYPIILDPVMAFKESEHALKQTYLQKLIELFPFADLITPNLIEAQLLLGGISIQTKEDIFLAAEKLSLMTKSKVLLKAGATHGFDLYQTAYFSQLFEGPISNKKTVNGAGCCLSAAICAYLAQGASLLKSIEKGKKFVYEAIETGVVVGEAGNVWHPINEGSFNK</sequence>
<comment type="pathway">
    <text evidence="3">Cofactor biosynthesis; thiamine diphosphate biosynthesis; 4-amino-2-methyl-5-diphosphomethylpyrimidine from 5-amino-1-(5-phospho-D-ribosyl)imidazole: step 3/3.</text>
</comment>
<keyword evidence="13" id="KW-0808">Transferase</keyword>
<protein>
    <recommendedName>
        <fullName evidence="7">Hydroxymethylpyrimidine/phosphomethylpyrimidine kinase</fullName>
        <ecNumber evidence="5">2.7.1.49</ecNumber>
        <ecNumber evidence="6">2.7.4.7</ecNumber>
    </recommendedName>
    <alternativeName>
        <fullName evidence="10">Hydroxymethylpyrimidine kinase</fullName>
    </alternativeName>
    <alternativeName>
        <fullName evidence="11">Hydroxymethylpyrimidine phosphate kinase</fullName>
    </alternativeName>
</protein>